<dbReference type="InterPro" id="IPR037053">
    <property type="entry name" value="Phage_tail_collar_dom_sf"/>
</dbReference>
<dbReference type="Pfam" id="PF07484">
    <property type="entry name" value="Collar"/>
    <property type="match status" value="1"/>
</dbReference>
<proteinExistence type="predicted"/>
<reference evidence="2" key="2">
    <citation type="submission" date="2020-09" db="EMBL/GenBank/DDBJ databases">
        <authorList>
            <person name="Sun Q."/>
            <person name="Sedlacek I."/>
        </authorList>
    </citation>
    <scope>NUCLEOTIDE SEQUENCE</scope>
    <source>
        <strain evidence="2">CCM 7897</strain>
    </source>
</reference>
<evidence type="ECO:0000313" key="2">
    <source>
        <dbReference type="EMBL" id="GGF66141.1"/>
    </source>
</evidence>
<dbReference type="Gene3D" id="3.90.1340.10">
    <property type="entry name" value="Phage tail collar domain"/>
    <property type="match status" value="1"/>
</dbReference>
<organism evidence="2 3">
    <name type="scientific">Azorhizobium oxalatiphilum</name>
    <dbReference type="NCBI Taxonomy" id="980631"/>
    <lineage>
        <taxon>Bacteria</taxon>
        <taxon>Pseudomonadati</taxon>
        <taxon>Pseudomonadota</taxon>
        <taxon>Alphaproteobacteria</taxon>
        <taxon>Hyphomicrobiales</taxon>
        <taxon>Xanthobacteraceae</taxon>
        <taxon>Azorhizobium</taxon>
    </lineage>
</organism>
<dbReference type="AlphaFoldDB" id="A0A917C3E4"/>
<dbReference type="EMBL" id="BMCT01000003">
    <property type="protein sequence ID" value="GGF66141.1"/>
    <property type="molecule type" value="Genomic_DNA"/>
</dbReference>
<sequence length="170" mass="18015">MEAYLGEVRLVAFARTPKEWMPCDGRLLKITQYSALFALLSTTYGGNGTTDFALPDLRGRVPIAPSGTHALGTTGGSDTVVLKESQIPAHTHSWLVSTSPATTGGVADAWYAAPTAAPQSNLYAPPGGGKTVMSDQCLKPTGSGEAHDNMQPYLVLQYIICTVGYYPPRP</sequence>
<keyword evidence="3" id="KW-1185">Reference proteome</keyword>
<feature type="domain" description="Phage tail collar" evidence="1">
    <location>
        <begin position="6"/>
        <end position="62"/>
    </location>
</feature>
<dbReference type="SUPFAM" id="SSF88874">
    <property type="entry name" value="Receptor-binding domain of short tail fibre protein gp12"/>
    <property type="match status" value="1"/>
</dbReference>
<protein>
    <submittedName>
        <fullName evidence="2">Tail Collar domain-containing protein</fullName>
    </submittedName>
</protein>
<dbReference type="InterPro" id="IPR011083">
    <property type="entry name" value="Phage_tail_collar_dom"/>
</dbReference>
<accession>A0A917C3E4</accession>
<comment type="caution">
    <text evidence="2">The sequence shown here is derived from an EMBL/GenBank/DDBJ whole genome shotgun (WGS) entry which is preliminary data.</text>
</comment>
<dbReference type="RefSeq" id="WP_188579367.1">
    <property type="nucleotide sequence ID" value="NZ_BMCT01000003.1"/>
</dbReference>
<dbReference type="Proteomes" id="UP000606044">
    <property type="component" value="Unassembled WGS sequence"/>
</dbReference>
<name>A0A917C3E4_9HYPH</name>
<evidence type="ECO:0000259" key="1">
    <source>
        <dbReference type="Pfam" id="PF07484"/>
    </source>
</evidence>
<gene>
    <name evidence="2" type="ORF">GCM10007301_27270</name>
</gene>
<reference evidence="2" key="1">
    <citation type="journal article" date="2014" name="Int. J. Syst. Evol. Microbiol.">
        <title>Complete genome sequence of Corynebacterium casei LMG S-19264T (=DSM 44701T), isolated from a smear-ripened cheese.</title>
        <authorList>
            <consortium name="US DOE Joint Genome Institute (JGI-PGF)"/>
            <person name="Walter F."/>
            <person name="Albersmeier A."/>
            <person name="Kalinowski J."/>
            <person name="Ruckert C."/>
        </authorList>
    </citation>
    <scope>NUCLEOTIDE SEQUENCE</scope>
    <source>
        <strain evidence="2">CCM 7897</strain>
    </source>
</reference>
<evidence type="ECO:0000313" key="3">
    <source>
        <dbReference type="Proteomes" id="UP000606044"/>
    </source>
</evidence>